<proteinExistence type="predicted"/>
<reference evidence="1 2" key="1">
    <citation type="submission" date="2021-04" db="EMBL/GenBank/DDBJ databases">
        <authorList>
            <person name="Bliznina A."/>
        </authorList>
    </citation>
    <scope>NUCLEOTIDE SEQUENCE [LARGE SCALE GENOMIC DNA]</scope>
</reference>
<organism evidence="1 2">
    <name type="scientific">Oikopleura dioica</name>
    <name type="common">Tunicate</name>
    <dbReference type="NCBI Taxonomy" id="34765"/>
    <lineage>
        <taxon>Eukaryota</taxon>
        <taxon>Metazoa</taxon>
        <taxon>Chordata</taxon>
        <taxon>Tunicata</taxon>
        <taxon>Appendicularia</taxon>
        <taxon>Copelata</taxon>
        <taxon>Oikopleuridae</taxon>
        <taxon>Oikopleura</taxon>
    </lineage>
</organism>
<evidence type="ECO:0000313" key="2">
    <source>
        <dbReference type="Proteomes" id="UP001158576"/>
    </source>
</evidence>
<protein>
    <submittedName>
        <fullName evidence="1">Oidioi.mRNA.OKI2018_I69.chr2.g6066.t1.cds</fullName>
    </submittedName>
</protein>
<evidence type="ECO:0000313" key="1">
    <source>
        <dbReference type="EMBL" id="CAG5111792.1"/>
    </source>
</evidence>
<keyword evidence="2" id="KW-1185">Reference proteome</keyword>
<dbReference type="Proteomes" id="UP001158576">
    <property type="component" value="Chromosome 2"/>
</dbReference>
<name>A0ABN7T427_OIKDI</name>
<dbReference type="EMBL" id="OU015567">
    <property type="protein sequence ID" value="CAG5111792.1"/>
    <property type="molecule type" value="Genomic_DNA"/>
</dbReference>
<sequence>MNNYPNGLMSFWTREEWAQLKNRRTDHYAKLRNNMEGLEDQRRPVPMVRCRTAPNMLRCKTEYTESFKRPATRASANSAAQVRARAGFKYWYDEPLGIGP</sequence>
<gene>
    <name evidence="1" type="ORF">OKIOD_LOCUS14831</name>
</gene>
<accession>A0ABN7T427</accession>